<proteinExistence type="predicted"/>
<dbReference type="AlphaFoldDB" id="A0A2P2LWY8"/>
<accession>A0A2P2LWY8</accession>
<organism evidence="2">
    <name type="scientific">Rhizophora mucronata</name>
    <name type="common">Asiatic mangrove</name>
    <dbReference type="NCBI Taxonomy" id="61149"/>
    <lineage>
        <taxon>Eukaryota</taxon>
        <taxon>Viridiplantae</taxon>
        <taxon>Streptophyta</taxon>
        <taxon>Embryophyta</taxon>
        <taxon>Tracheophyta</taxon>
        <taxon>Spermatophyta</taxon>
        <taxon>Magnoliopsida</taxon>
        <taxon>eudicotyledons</taxon>
        <taxon>Gunneridae</taxon>
        <taxon>Pentapetalae</taxon>
        <taxon>rosids</taxon>
        <taxon>fabids</taxon>
        <taxon>Malpighiales</taxon>
        <taxon>Rhizophoraceae</taxon>
        <taxon>Rhizophora</taxon>
    </lineage>
</organism>
<dbReference type="EMBL" id="GGEC01041989">
    <property type="protein sequence ID" value="MBX22473.1"/>
    <property type="molecule type" value="Transcribed_RNA"/>
</dbReference>
<reference evidence="2" key="1">
    <citation type="submission" date="2018-02" db="EMBL/GenBank/DDBJ databases">
        <title>Rhizophora mucronata_Transcriptome.</title>
        <authorList>
            <person name="Meera S.P."/>
            <person name="Sreeshan A."/>
            <person name="Augustine A."/>
        </authorList>
    </citation>
    <scope>NUCLEOTIDE SEQUENCE</scope>
    <source>
        <tissue evidence="2">Leaf</tissue>
    </source>
</reference>
<evidence type="ECO:0000313" key="2">
    <source>
        <dbReference type="EMBL" id="MBX22473.1"/>
    </source>
</evidence>
<evidence type="ECO:0000256" key="1">
    <source>
        <dbReference type="SAM" id="MobiDB-lite"/>
    </source>
</evidence>
<sequence length="71" mass="8728">MELCCLLKTQKGRFQRRNSRKRSLKNLMLFLQSWDMISRRQAAKQLFHKRKKQRLMKRSKRRKVPLGRAKV</sequence>
<name>A0A2P2LWY8_RHIMU</name>
<feature type="region of interest" description="Disordered" evidence="1">
    <location>
        <begin position="47"/>
        <end position="71"/>
    </location>
</feature>
<protein>
    <submittedName>
        <fullName evidence="2">Uncharacterized protein</fullName>
    </submittedName>
</protein>